<dbReference type="InterPro" id="IPR008928">
    <property type="entry name" value="6-hairpin_glycosidase_sf"/>
</dbReference>
<evidence type="ECO:0000313" key="2">
    <source>
        <dbReference type="Proteomes" id="UP000494183"/>
    </source>
</evidence>
<proteinExistence type="predicted"/>
<dbReference type="Proteomes" id="UP000494183">
    <property type="component" value="Unassembled WGS sequence"/>
</dbReference>
<keyword evidence="2" id="KW-1185">Reference proteome</keyword>
<name>A0A6S7F023_9BURK</name>
<dbReference type="RefSeq" id="WP_175201657.1">
    <property type="nucleotide sequence ID" value="NZ_CADILH010000003.1"/>
</dbReference>
<reference evidence="1 2" key="1">
    <citation type="submission" date="2020-04" db="EMBL/GenBank/DDBJ databases">
        <authorList>
            <person name="De Canck E."/>
        </authorList>
    </citation>
    <scope>NUCLEOTIDE SEQUENCE [LARGE SCALE GENOMIC DNA]</scope>
    <source>
        <strain evidence="1 2">LMG 6000</strain>
    </source>
</reference>
<gene>
    <name evidence="1" type="ORF">LMG6000_02262</name>
</gene>
<organism evidence="1 2">
    <name type="scientific">Achromobacter insolitus</name>
    <dbReference type="NCBI Taxonomy" id="217204"/>
    <lineage>
        <taxon>Bacteria</taxon>
        <taxon>Pseudomonadati</taxon>
        <taxon>Pseudomonadota</taxon>
        <taxon>Betaproteobacteria</taxon>
        <taxon>Burkholderiales</taxon>
        <taxon>Alcaligenaceae</taxon>
        <taxon>Achromobacter</taxon>
    </lineage>
</organism>
<accession>A0A6S7F023</accession>
<protein>
    <submittedName>
        <fullName evidence="1">Uncharacterized protein</fullName>
    </submittedName>
</protein>
<dbReference type="GO" id="GO:0005975">
    <property type="term" value="P:carbohydrate metabolic process"/>
    <property type="evidence" value="ECO:0007669"/>
    <property type="project" value="InterPro"/>
</dbReference>
<dbReference type="AlphaFoldDB" id="A0A6S7F023"/>
<sequence>MTVSSEITEVSYATDGVTTAFPVPFYFLANDHLRVWLYYVGTGVEIDLVLGSAYEVSGAGNPAGGTVTTNTSYPAGPRLRIERIVPITQETAYQRNDPFPERAHERALDKLTMICQQLAGFFGLLPGTTLRALLLGRNDVDGQGAYRARGNRIQDLGDPVAQQDAVTRSWLDTAIAGVQAYAYDLYLQGRSYAEKLVAGVQGGYGFFRQPDAGAKDRTFQEKMQETRSIGDYDASAWARKRGLVIPDGTYNLAANVYLDSEIGPGVRYSGAGKFISLQSVPSLTMDFLIQAGTDSENNTIPNFIRRAIEVRRADANSLPYQNGYERTPNSTALGLAVQFMCEFQEFSTTKAEELTPYIVTGADYLCAMQYRDPLTARFGGIKGAVNDNNTTCFGTATAARALLRAYKVTGKTRYLNAARNAVTYFKVLANPNPTYQALYGETPIPAVAENAGFQGFCDRIQGSDSISITASDWNLVAAVFLKEMYEFTGDATLPPIYTAARDWHVYGVQNGLDYFALKNAAPSAHVSVTWPFFSGHTYADGAWHRLGEPAGTNTVGTDQIEYGLSSLYDLGYPAASCDAIYEVYRALVHADKGVTSFGDAYDGAICFPGFFRINSPNYGGSGGVPIDPATSRAFGGYYDVQGAGALLLYKRQRQPNDYYKSLPLVQVAYLLGALVDENFNTIWSAGSGYQFYTKGIIPIAKAGIGLIESLESVQ</sequence>
<dbReference type="SUPFAM" id="SSF48208">
    <property type="entry name" value="Six-hairpin glycosidases"/>
    <property type="match status" value="1"/>
</dbReference>
<dbReference type="EMBL" id="CADILH010000003">
    <property type="protein sequence ID" value="CAB3931654.1"/>
    <property type="molecule type" value="Genomic_DNA"/>
</dbReference>
<evidence type="ECO:0000313" key="1">
    <source>
        <dbReference type="EMBL" id="CAB3931654.1"/>
    </source>
</evidence>